<dbReference type="GO" id="GO:0004527">
    <property type="term" value="F:exonuclease activity"/>
    <property type="evidence" value="ECO:0007669"/>
    <property type="project" value="UniProtKB-KW"/>
</dbReference>
<dbReference type="Gene3D" id="3.60.10.10">
    <property type="entry name" value="Endonuclease/exonuclease/phosphatase"/>
    <property type="match status" value="1"/>
</dbReference>
<feature type="region of interest" description="Disordered" evidence="2">
    <location>
        <begin position="133"/>
        <end position="157"/>
    </location>
</feature>
<keyword evidence="5" id="KW-0378">Hydrolase</keyword>
<evidence type="ECO:0000256" key="1">
    <source>
        <dbReference type="SAM" id="Coils"/>
    </source>
</evidence>
<evidence type="ECO:0000313" key="5">
    <source>
        <dbReference type="EMBL" id="CRL30292.1"/>
    </source>
</evidence>
<dbReference type="Proteomes" id="UP000053732">
    <property type="component" value="Unassembled WGS sequence"/>
</dbReference>
<dbReference type="InterPro" id="IPR036397">
    <property type="entry name" value="RNaseH_sf"/>
</dbReference>
<protein>
    <submittedName>
        <fullName evidence="5">Endonuclease/exonuclease/phosphatase</fullName>
    </submittedName>
</protein>
<dbReference type="EMBL" id="HG793181">
    <property type="protein sequence ID" value="CRL30292.1"/>
    <property type="molecule type" value="Genomic_DNA"/>
</dbReference>
<proteinExistence type="predicted"/>
<keyword evidence="5" id="KW-0255">Endonuclease</keyword>
<dbReference type="STRING" id="1429867.A0A0G4PVW7"/>
<evidence type="ECO:0000259" key="4">
    <source>
        <dbReference type="PROSITE" id="PS50879"/>
    </source>
</evidence>
<sequence>MADPPAGGPEPHPTNTQETTASVAGDDYQARTIIDTASLLNENRKRTRSGDAFTPSDPAGRITTKEVWKLIGSLKDVIRHQTAAIEATQNELQEVKHGQHVLQEQNDKLQEELKALRAQIEAAPATVPARSWAEVAAGSGQGPSQTAPQGAEKEPNCVRISTQRTFVDPRDGDNSDGNTFARYLSIEAAYTHIHTALTKAITTQDAQVAGVGTTKTGYVIRFKDPRSAEMARSNTEWLEGLGNNTKLVKPRFGVVVHQTPTNSLDLETHYDQVIEKIAEENDLAERGYHIEEVAWLKRTDKALGKFASLGIWLDSLEGAEHFISKGFIVDKRYIGSVERREIKKKRCFRCQRFGHLAWACKETPRCGHCAGQHERQRCPPGSMLESNLRLLQLNIMKSGPRMEALINDHQSQDLDILLIQEPSITTYHTHVNHSAWRLYRPTVETDATRFRSLIYVNRRVSTASHRQVPCNHRDVAAVKIWTSDSQILLFSVYLPSVPLYSGDNTPSEPALTAIQTTITSTLQDNRRTTSIILSGDFNHHHPLLHGCLPRGTATFWALNDPGQNSTIDQTVTDNPDLLVKCHLYHENYGSDHRATYSEWNLQARSKSTTKARKVYDRADWTKIGEQVTQQMGPWKEIRTRPALDAIVESLTEVTAQAVDQFAPNSRPSPYAKRWFTPDLKAQQVEVNQVRRRWQASCAELGRHHPTSIAAFLDMQRKRRTWTRKIEKAKSSHWKRFLDEAGEGKLWKAATYMKPRETWGCVPALQVEAAQLTDNEDKAQAFLDSFFPEMNPADPRPPDVTELELPWQSITEPEIQRALNATKGTTAPGGDSLPMLVWKNLWSHLKSIITSIFTASLNLSHHPKQWRSAKIVVLRKPAKPDYSIPGAYRPISLLNTLGKLLEAVVARRLSFLAEKHGLLPNSQFGGRPGRTTEQALLVLSNAIDRAWYKHKVVTLVAFDLKGAFNGVNKTSLNSCLQARRIPTIARKWIASFMSDRHASIGFDDFRTPMKPLANAGLAQGSPLSPILFAFFNADLVDQPVDHHGGASAFIDDYFRWRVGSSAEANLAKIQTEDIPRIEEWARQTGSCFAAEKTELIHLTRKKREHLEGQIVVNGIIARPSATAKLLGVVFDQELRWKDHVQQTIKRATKTTIALCGLRHLRPEQMRQLYQACVTPVVDYASTVWHDPLRDKTHLRHLNTVQRTPLIRTLSAFRTVATATLEVEAHVLPTHLRLRHRAQRTIARLHTLPRDHPIWTALLRAQKRRNNIGSYARFPLAEALKTMDLDRLNELETIDPRPLPPWRADAFAKIEIESDREIARERADTARSTSDAIVYSDASGLKDHLGVAVVALDANLEVVGSEQIQVGPMDRWSVHVAELIGIFYAISMVFRLAHQRSSGAYGRPTTATILCDSKSALQSIQNARNKSGQRIVHAILLAAAEVQAENIALRLQWIPGHCDDPGNDAADRLAREAARPGKTHPFRPLLTRENAYIRGNIRAQWEQEWRSSTKGGHLRKIDNTLPATYTRKLYGSLSRDRAYLLTQLRTGHNWLSTYRKNIGYSDDNQCVCGAQETVTHVLVDCPRLVELRRKLRKEVGDAFNSVSSLLGGSNEGEKGKPDIVSRAKTVNAVLDFAEASQRNRAYLFTQLRTGHNWLSTYAKTFDFREDDQYVCGAQETVTHVLVDCPRLRELRRKLRREVGDAFNSVSSLLGGSTEGKKGKPDTVSRAKTVNAVLDFAEASQRFRSRAPRGQPNNGSGN</sequence>
<feature type="region of interest" description="Disordered" evidence="2">
    <location>
        <begin position="1"/>
        <end position="28"/>
    </location>
</feature>
<reference evidence="5 6" key="1">
    <citation type="journal article" date="2014" name="Nat. Commun.">
        <title>Multiple recent horizontal transfers of a large genomic region in cheese making fungi.</title>
        <authorList>
            <person name="Cheeseman K."/>
            <person name="Ropars J."/>
            <person name="Renault P."/>
            <person name="Dupont J."/>
            <person name="Gouzy J."/>
            <person name="Branca A."/>
            <person name="Abraham A.L."/>
            <person name="Ceppi M."/>
            <person name="Conseiller E."/>
            <person name="Debuchy R."/>
            <person name="Malagnac F."/>
            <person name="Goarin A."/>
            <person name="Silar P."/>
            <person name="Lacoste S."/>
            <person name="Sallet E."/>
            <person name="Bensimon A."/>
            <person name="Giraud T."/>
            <person name="Brygoo Y."/>
        </authorList>
    </citation>
    <scope>NUCLEOTIDE SEQUENCE [LARGE SCALE GENOMIC DNA]</scope>
    <source>
        <strain evidence="6">FM 013</strain>
    </source>
</reference>
<feature type="compositionally biased region" description="Polar residues" evidence="2">
    <location>
        <begin position="13"/>
        <end position="22"/>
    </location>
</feature>
<dbReference type="CDD" id="cd01650">
    <property type="entry name" value="RT_nLTR_like"/>
    <property type="match status" value="1"/>
</dbReference>
<feature type="compositionally biased region" description="Pro residues" evidence="2">
    <location>
        <begin position="1"/>
        <end position="12"/>
    </location>
</feature>
<dbReference type="InterPro" id="IPR002156">
    <property type="entry name" value="RNaseH_domain"/>
</dbReference>
<keyword evidence="1" id="KW-0175">Coiled coil</keyword>
<evidence type="ECO:0000259" key="3">
    <source>
        <dbReference type="PROSITE" id="PS50878"/>
    </source>
</evidence>
<feature type="domain" description="RNase H type-1" evidence="4">
    <location>
        <begin position="1326"/>
        <end position="1473"/>
    </location>
</feature>
<dbReference type="Gene3D" id="3.30.420.10">
    <property type="entry name" value="Ribonuclease H-like superfamily/Ribonuclease H"/>
    <property type="match status" value="1"/>
</dbReference>
<dbReference type="SUPFAM" id="SSF56219">
    <property type="entry name" value="DNase I-like"/>
    <property type="match status" value="1"/>
</dbReference>
<dbReference type="InterPro" id="IPR036691">
    <property type="entry name" value="Endo/exonu/phosph_ase_sf"/>
</dbReference>
<dbReference type="GO" id="GO:0004523">
    <property type="term" value="F:RNA-DNA hybrid ribonuclease activity"/>
    <property type="evidence" value="ECO:0007669"/>
    <property type="project" value="InterPro"/>
</dbReference>
<dbReference type="SUPFAM" id="SSF56672">
    <property type="entry name" value="DNA/RNA polymerases"/>
    <property type="match status" value="1"/>
</dbReference>
<dbReference type="PANTHER" id="PTHR33481">
    <property type="entry name" value="REVERSE TRANSCRIPTASE"/>
    <property type="match status" value="1"/>
</dbReference>
<keyword evidence="6" id="KW-1185">Reference proteome</keyword>
<dbReference type="InterPro" id="IPR000477">
    <property type="entry name" value="RT_dom"/>
</dbReference>
<dbReference type="PROSITE" id="PS50878">
    <property type="entry name" value="RT_POL"/>
    <property type="match status" value="1"/>
</dbReference>
<keyword evidence="5" id="KW-0269">Exonuclease</keyword>
<accession>A0A0G4PVW7</accession>
<dbReference type="CDD" id="cd09276">
    <property type="entry name" value="Rnase_HI_RT_non_LTR"/>
    <property type="match status" value="1"/>
</dbReference>
<keyword evidence="5" id="KW-0540">Nuclease</keyword>
<dbReference type="Pfam" id="PF00075">
    <property type="entry name" value="RNase_H"/>
    <property type="match status" value="1"/>
</dbReference>
<evidence type="ECO:0000256" key="2">
    <source>
        <dbReference type="SAM" id="MobiDB-lite"/>
    </source>
</evidence>
<dbReference type="GO" id="GO:0003676">
    <property type="term" value="F:nucleic acid binding"/>
    <property type="evidence" value="ECO:0007669"/>
    <property type="project" value="InterPro"/>
</dbReference>
<feature type="coiled-coil region" evidence="1">
    <location>
        <begin position="92"/>
        <end position="126"/>
    </location>
</feature>
<dbReference type="InterPro" id="IPR043502">
    <property type="entry name" value="DNA/RNA_pol_sf"/>
</dbReference>
<name>A0A0G4PVW7_PENC3</name>
<dbReference type="Pfam" id="PF00078">
    <property type="entry name" value="RVT_1"/>
    <property type="match status" value="1"/>
</dbReference>
<dbReference type="SUPFAM" id="SSF53098">
    <property type="entry name" value="Ribonuclease H-like"/>
    <property type="match status" value="1"/>
</dbReference>
<gene>
    <name evidence="5" type="ORF">PCAMFM013_S048g000004</name>
</gene>
<evidence type="ECO:0000313" key="6">
    <source>
        <dbReference type="Proteomes" id="UP000053732"/>
    </source>
</evidence>
<dbReference type="InterPro" id="IPR012337">
    <property type="entry name" value="RNaseH-like_sf"/>
</dbReference>
<feature type="domain" description="Reverse transcriptase" evidence="3">
    <location>
        <begin position="854"/>
        <end position="1110"/>
    </location>
</feature>
<organism evidence="5 6">
    <name type="scientific">Penicillium camemberti (strain FM 013)</name>
    <dbReference type="NCBI Taxonomy" id="1429867"/>
    <lineage>
        <taxon>Eukaryota</taxon>
        <taxon>Fungi</taxon>
        <taxon>Dikarya</taxon>
        <taxon>Ascomycota</taxon>
        <taxon>Pezizomycotina</taxon>
        <taxon>Eurotiomycetes</taxon>
        <taxon>Eurotiomycetidae</taxon>
        <taxon>Eurotiales</taxon>
        <taxon>Aspergillaceae</taxon>
        <taxon>Penicillium</taxon>
    </lineage>
</organism>
<feature type="region of interest" description="Disordered" evidence="2">
    <location>
        <begin position="1736"/>
        <end position="1755"/>
    </location>
</feature>
<dbReference type="PANTHER" id="PTHR33481:SF1">
    <property type="entry name" value="ENDONUCLEASE_EXONUCLEASE_PHOSPHATASE DOMAIN-CONTAINING PROTEIN-RELATED"/>
    <property type="match status" value="1"/>
</dbReference>
<dbReference type="PROSITE" id="PS50879">
    <property type="entry name" value="RNASE_H_1"/>
    <property type="match status" value="1"/>
</dbReference>